<proteinExistence type="predicted"/>
<evidence type="ECO:0000256" key="1">
    <source>
        <dbReference type="ARBA" id="ARBA00023125"/>
    </source>
</evidence>
<name>A0A9N9HYK6_9GLOM</name>
<feature type="non-terminal residue" evidence="2">
    <location>
        <position position="118"/>
    </location>
</feature>
<evidence type="ECO:0000313" key="3">
    <source>
        <dbReference type="Proteomes" id="UP000789405"/>
    </source>
</evidence>
<dbReference type="OrthoDB" id="2470286at2759"/>
<dbReference type="Proteomes" id="UP000789405">
    <property type="component" value="Unassembled WGS sequence"/>
</dbReference>
<sequence>MVTKGDTVGLVEKLLNRAEYLIDNSISKEYKRRLLKAWKVFDSFAHWVGLAPYLASRELLVAFLAWMELLDRSTEIQACLAVVAREHKVKGFKDPTKGSSVCLVVEGIKRSVAQEKVK</sequence>
<dbReference type="Gene3D" id="1.10.150.130">
    <property type="match status" value="1"/>
</dbReference>
<keyword evidence="1" id="KW-0238">DNA-binding</keyword>
<accession>A0A9N9HYK6</accession>
<gene>
    <name evidence="2" type="ORF">DERYTH_LOCUS13652</name>
</gene>
<dbReference type="EMBL" id="CAJVPY010009733">
    <property type="protein sequence ID" value="CAG8711890.1"/>
    <property type="molecule type" value="Genomic_DNA"/>
</dbReference>
<comment type="caution">
    <text evidence="2">The sequence shown here is derived from an EMBL/GenBank/DDBJ whole genome shotgun (WGS) entry which is preliminary data.</text>
</comment>
<organism evidence="2 3">
    <name type="scientific">Dentiscutata erythropus</name>
    <dbReference type="NCBI Taxonomy" id="1348616"/>
    <lineage>
        <taxon>Eukaryota</taxon>
        <taxon>Fungi</taxon>
        <taxon>Fungi incertae sedis</taxon>
        <taxon>Mucoromycota</taxon>
        <taxon>Glomeromycotina</taxon>
        <taxon>Glomeromycetes</taxon>
        <taxon>Diversisporales</taxon>
        <taxon>Gigasporaceae</taxon>
        <taxon>Dentiscutata</taxon>
    </lineage>
</organism>
<keyword evidence="3" id="KW-1185">Reference proteome</keyword>
<dbReference type="GO" id="GO:0003677">
    <property type="term" value="F:DNA binding"/>
    <property type="evidence" value="ECO:0007669"/>
    <property type="project" value="UniProtKB-KW"/>
</dbReference>
<dbReference type="SUPFAM" id="SSF47823">
    <property type="entry name" value="lambda integrase-like, N-terminal domain"/>
    <property type="match status" value="1"/>
</dbReference>
<dbReference type="AlphaFoldDB" id="A0A9N9HYK6"/>
<dbReference type="InterPro" id="IPR010998">
    <property type="entry name" value="Integrase_recombinase_N"/>
</dbReference>
<reference evidence="2" key="1">
    <citation type="submission" date="2021-06" db="EMBL/GenBank/DDBJ databases">
        <authorList>
            <person name="Kallberg Y."/>
            <person name="Tangrot J."/>
            <person name="Rosling A."/>
        </authorList>
    </citation>
    <scope>NUCLEOTIDE SEQUENCE</scope>
    <source>
        <strain evidence="2">MA453B</strain>
    </source>
</reference>
<protein>
    <submittedName>
        <fullName evidence="2">23926_t:CDS:1</fullName>
    </submittedName>
</protein>
<evidence type="ECO:0000313" key="2">
    <source>
        <dbReference type="EMBL" id="CAG8711890.1"/>
    </source>
</evidence>